<feature type="domain" description="O-methyltransferase C-terminal" evidence="4">
    <location>
        <begin position="245"/>
        <end position="399"/>
    </location>
</feature>
<evidence type="ECO:0000256" key="2">
    <source>
        <dbReference type="ARBA" id="ARBA00022679"/>
    </source>
</evidence>
<evidence type="ECO:0000313" key="6">
    <source>
        <dbReference type="EMBL" id="KAF7338950.1"/>
    </source>
</evidence>
<keyword evidence="2 6" id="KW-0808">Transferase</keyword>
<evidence type="ECO:0000259" key="4">
    <source>
        <dbReference type="Pfam" id="PF00891"/>
    </source>
</evidence>
<dbReference type="PANTHER" id="PTHR43712:SF2">
    <property type="entry name" value="O-METHYLTRANSFERASE CICE"/>
    <property type="match status" value="1"/>
</dbReference>
<keyword evidence="7" id="KW-1185">Reference proteome</keyword>
<keyword evidence="1 6" id="KW-0489">Methyltransferase</keyword>
<proteinExistence type="predicted"/>
<reference evidence="6" key="1">
    <citation type="submission" date="2020-05" db="EMBL/GenBank/DDBJ databases">
        <title>Mycena genomes resolve the evolution of fungal bioluminescence.</title>
        <authorList>
            <person name="Tsai I.J."/>
        </authorList>
    </citation>
    <scope>NUCLEOTIDE SEQUENCE</scope>
    <source>
        <strain evidence="6">CCC161011</strain>
    </source>
</reference>
<dbReference type="Gene3D" id="1.10.10.10">
    <property type="entry name" value="Winged helix-like DNA-binding domain superfamily/Winged helix DNA-binding domain"/>
    <property type="match status" value="1"/>
</dbReference>
<keyword evidence="3" id="KW-0949">S-adenosyl-L-methionine</keyword>
<dbReference type="InterPro" id="IPR036388">
    <property type="entry name" value="WH-like_DNA-bd_sf"/>
</dbReference>
<dbReference type="Pfam" id="PF08100">
    <property type="entry name" value="Dimerisation"/>
    <property type="match status" value="1"/>
</dbReference>
<dbReference type="PANTHER" id="PTHR43712">
    <property type="entry name" value="PUTATIVE (AFU_ORTHOLOGUE AFUA_4G14580)-RELATED"/>
    <property type="match status" value="1"/>
</dbReference>
<dbReference type="GO" id="GO:0032259">
    <property type="term" value="P:methylation"/>
    <property type="evidence" value="ECO:0007669"/>
    <property type="project" value="UniProtKB-KW"/>
</dbReference>
<dbReference type="InterPro" id="IPR012967">
    <property type="entry name" value="COMT_dimerisation"/>
</dbReference>
<dbReference type="SUPFAM" id="SSF53335">
    <property type="entry name" value="S-adenosyl-L-methionine-dependent methyltransferases"/>
    <property type="match status" value="1"/>
</dbReference>
<dbReference type="InterPro" id="IPR029063">
    <property type="entry name" value="SAM-dependent_MTases_sf"/>
</dbReference>
<dbReference type="AlphaFoldDB" id="A0A8H7CIQ5"/>
<protein>
    <submittedName>
        <fullName evidence="6">O-methyltransferase</fullName>
    </submittedName>
</protein>
<dbReference type="InterPro" id="IPR016461">
    <property type="entry name" value="COMT-like"/>
</dbReference>
<dbReference type="InterPro" id="IPR001077">
    <property type="entry name" value="COMT_C"/>
</dbReference>
<dbReference type="EMBL" id="JACAZI010000020">
    <property type="protein sequence ID" value="KAF7338950.1"/>
    <property type="molecule type" value="Genomic_DNA"/>
</dbReference>
<evidence type="ECO:0000256" key="1">
    <source>
        <dbReference type="ARBA" id="ARBA00022603"/>
    </source>
</evidence>
<dbReference type="Pfam" id="PF00891">
    <property type="entry name" value="Methyltransf_2"/>
    <property type="match status" value="1"/>
</dbReference>
<dbReference type="OrthoDB" id="2410195at2759"/>
<comment type="caution">
    <text evidence="6">The sequence shown here is derived from an EMBL/GenBank/DDBJ whole genome shotgun (WGS) entry which is preliminary data.</text>
</comment>
<evidence type="ECO:0000313" key="7">
    <source>
        <dbReference type="Proteomes" id="UP000620124"/>
    </source>
</evidence>
<accession>A0A8H7CIQ5</accession>
<evidence type="ECO:0000259" key="5">
    <source>
        <dbReference type="Pfam" id="PF08100"/>
    </source>
</evidence>
<name>A0A8H7CIQ5_9AGAR</name>
<dbReference type="GO" id="GO:0008171">
    <property type="term" value="F:O-methyltransferase activity"/>
    <property type="evidence" value="ECO:0007669"/>
    <property type="project" value="InterPro"/>
</dbReference>
<feature type="domain" description="O-methyltransferase dimerisation" evidence="5">
    <location>
        <begin position="93"/>
        <end position="164"/>
    </location>
</feature>
<sequence>MAASSSASKSHLRLLGELILKEIDVIERRLATAESAPLEFPTLDKPFDPTDRVERVLLEGKMLAATSHIVAAASQLIAMVRSPVQTMMENSMLFHLPSCMRAAVESNMVEIIRESGTKGIHANDIAKINNTDPVKAARILRLLANHHIFTEIRPDVFCINRLSSVLDSGKSVAELQQAPNCRHVNTSGISALILMHTDEAFKGSAYLTEAFTDPATAASTKSTDSPWNIATKTNAFLFDWYDRPENEHQKTRFSFAMACSTKLEPPEAILAGFKWADLSEGSVIVDVGGGVGSTALIIAKAVPHVNLVVQDRSSVIEDAKIYWAEAAPELLNSSRIKLEVHNLFTAQPVKNTAVFLLRWIMHDWADPFAVQILRHLREAATPETKLVTVDIILPYTCSDACFTSRIPGAALPPAPAPLLPNMGAASNMKYWLDFQMFVLGNCQERTLGHFVALAAQSGWKVVEVHHIPGSSLGQCVSVPS</sequence>
<evidence type="ECO:0000256" key="3">
    <source>
        <dbReference type="ARBA" id="ARBA00022691"/>
    </source>
</evidence>
<gene>
    <name evidence="6" type="ORF">MVEN_01971200</name>
</gene>
<dbReference type="SUPFAM" id="SSF46785">
    <property type="entry name" value="Winged helix' DNA-binding domain"/>
    <property type="match status" value="1"/>
</dbReference>
<dbReference type="InterPro" id="IPR036390">
    <property type="entry name" value="WH_DNA-bd_sf"/>
</dbReference>
<dbReference type="Gene3D" id="3.40.50.150">
    <property type="entry name" value="Vaccinia Virus protein VP39"/>
    <property type="match status" value="1"/>
</dbReference>
<organism evidence="6 7">
    <name type="scientific">Mycena venus</name>
    <dbReference type="NCBI Taxonomy" id="2733690"/>
    <lineage>
        <taxon>Eukaryota</taxon>
        <taxon>Fungi</taxon>
        <taxon>Dikarya</taxon>
        <taxon>Basidiomycota</taxon>
        <taxon>Agaricomycotina</taxon>
        <taxon>Agaricomycetes</taxon>
        <taxon>Agaricomycetidae</taxon>
        <taxon>Agaricales</taxon>
        <taxon>Marasmiineae</taxon>
        <taxon>Mycenaceae</taxon>
        <taxon>Mycena</taxon>
    </lineage>
</organism>
<dbReference type="Proteomes" id="UP000620124">
    <property type="component" value="Unassembled WGS sequence"/>
</dbReference>
<dbReference type="PROSITE" id="PS51683">
    <property type="entry name" value="SAM_OMT_II"/>
    <property type="match status" value="1"/>
</dbReference>